<sequence>MEYYVIQEWEASYYCWESRAWKDGKLNLCSKYMCFFDNNSELNFAPSITADLRRVTGFQRRQVSLIYRAIVVSVEGEKPLWFSSLKNREEVFYFLEHFWKQRLLCLGPGGERNQQTRSHEAATSSEGQVERKRFFEMLYDSEKTLIKASNSLYDQGEQFDHSSRTMNRMHKDLNVTETLINGLDRWFTKWEMKPEHYFEIRTKKEYPILYRKTTKESYYPGTLVFVEGQVTVLDIKRVADISILLKDLTSIVVNTPWNVLLVRYAIGEVDVMIDVSSAQVVYILKALQSEHGDKFDYEEGSVDAKQTIRISEIPGTENLMTESSEARHTELGDADLETVGDVVGNLKSLAVGINQEMTRQLDSLDQLSESVDKANYRIKKGSRKVEKKL</sequence>
<dbReference type="InterPro" id="IPR011993">
    <property type="entry name" value="PH-like_dom_sf"/>
</dbReference>
<reference evidence="5" key="1">
    <citation type="submission" date="2020-04" db="EMBL/GenBank/DDBJ databases">
        <authorList>
            <person name="Alioto T."/>
            <person name="Alioto T."/>
            <person name="Gomez Garrido J."/>
        </authorList>
    </citation>
    <scope>NUCLEOTIDE SEQUENCE</scope>
    <source>
        <strain evidence="5">A484AB</strain>
    </source>
</reference>
<dbReference type="GO" id="GO:0031201">
    <property type="term" value="C:SNARE complex"/>
    <property type="evidence" value="ECO:0007669"/>
    <property type="project" value="TreeGrafter"/>
</dbReference>
<accession>A0A6S7GEP3</accession>
<name>A0A6S7GEP3_PARCT</name>
<dbReference type="PROSITE" id="PS50192">
    <property type="entry name" value="T_SNARE"/>
    <property type="match status" value="1"/>
</dbReference>
<evidence type="ECO:0000313" key="6">
    <source>
        <dbReference type="Proteomes" id="UP001152795"/>
    </source>
</evidence>
<dbReference type="InterPro" id="IPR004182">
    <property type="entry name" value="GRAM"/>
</dbReference>
<dbReference type="OrthoDB" id="10009801at2759"/>
<dbReference type="PANTHER" id="PTHR19305">
    <property type="entry name" value="SYNAPTOSOMAL ASSOCIATED PROTEIN"/>
    <property type="match status" value="1"/>
</dbReference>
<evidence type="ECO:0000256" key="4">
    <source>
        <dbReference type="ARBA" id="ARBA00032027"/>
    </source>
</evidence>
<evidence type="ECO:0000256" key="1">
    <source>
        <dbReference type="ARBA" id="ARBA00022737"/>
    </source>
</evidence>
<dbReference type="PANTHER" id="PTHR19305:SF1">
    <property type="entry name" value="SYNAPTOSOMAL-ASSOCIATED PROTEIN 47"/>
    <property type="match status" value="1"/>
</dbReference>
<dbReference type="InterPro" id="IPR000727">
    <property type="entry name" value="T_SNARE_dom"/>
</dbReference>
<dbReference type="EMBL" id="CACRXK020001660">
    <property type="protein sequence ID" value="CAB3990448.1"/>
    <property type="molecule type" value="Genomic_DNA"/>
</dbReference>
<keyword evidence="6" id="KW-1185">Reference proteome</keyword>
<dbReference type="AlphaFoldDB" id="A0A6S7GEP3"/>
<gene>
    <name evidence="5" type="ORF">PACLA_8A005458</name>
</gene>
<comment type="similarity">
    <text evidence="2">Belongs to the SVAP1 family.</text>
</comment>
<evidence type="ECO:0000313" key="5">
    <source>
        <dbReference type="EMBL" id="CAB3990448.1"/>
    </source>
</evidence>
<proteinExistence type="inferred from homology"/>
<dbReference type="CDD" id="cd15841">
    <property type="entry name" value="SNARE_Qc"/>
    <property type="match status" value="1"/>
</dbReference>
<dbReference type="Gene3D" id="2.30.29.30">
    <property type="entry name" value="Pleckstrin-homology domain (PH domain)/Phosphotyrosine-binding domain (PTB)"/>
    <property type="match status" value="1"/>
</dbReference>
<dbReference type="GO" id="GO:0098793">
    <property type="term" value="C:presynapse"/>
    <property type="evidence" value="ECO:0007669"/>
    <property type="project" value="GOC"/>
</dbReference>
<dbReference type="GO" id="GO:0031629">
    <property type="term" value="P:synaptic vesicle fusion to presynaptic active zone membrane"/>
    <property type="evidence" value="ECO:0007669"/>
    <property type="project" value="TreeGrafter"/>
</dbReference>
<dbReference type="Gene3D" id="1.20.5.110">
    <property type="match status" value="2"/>
</dbReference>
<evidence type="ECO:0000256" key="3">
    <source>
        <dbReference type="ARBA" id="ARBA00024443"/>
    </source>
</evidence>
<protein>
    <recommendedName>
        <fullName evidence="3">Synaptosomal-associated protein 47</fullName>
    </recommendedName>
    <alternativeName>
        <fullName evidence="4">Synaptosomal-associated 47 kDa protein</fullName>
    </alternativeName>
</protein>
<organism evidence="5 6">
    <name type="scientific">Paramuricea clavata</name>
    <name type="common">Red gorgonian</name>
    <name type="synonym">Violescent sea-whip</name>
    <dbReference type="NCBI Taxonomy" id="317549"/>
    <lineage>
        <taxon>Eukaryota</taxon>
        <taxon>Metazoa</taxon>
        <taxon>Cnidaria</taxon>
        <taxon>Anthozoa</taxon>
        <taxon>Octocorallia</taxon>
        <taxon>Malacalcyonacea</taxon>
        <taxon>Plexauridae</taxon>
        <taxon>Paramuricea</taxon>
    </lineage>
</organism>
<dbReference type="Proteomes" id="UP001152795">
    <property type="component" value="Unassembled WGS sequence"/>
</dbReference>
<dbReference type="Pfam" id="PF02893">
    <property type="entry name" value="GRAM"/>
    <property type="match status" value="1"/>
</dbReference>
<dbReference type="GO" id="GO:0005484">
    <property type="term" value="F:SNAP receptor activity"/>
    <property type="evidence" value="ECO:0007669"/>
    <property type="project" value="TreeGrafter"/>
</dbReference>
<comment type="caution">
    <text evidence="5">The sequence shown here is derived from an EMBL/GenBank/DDBJ whole genome shotgun (WGS) entry which is preliminary data.</text>
</comment>
<dbReference type="GO" id="GO:0016082">
    <property type="term" value="P:synaptic vesicle priming"/>
    <property type="evidence" value="ECO:0007669"/>
    <property type="project" value="TreeGrafter"/>
</dbReference>
<dbReference type="SUPFAM" id="SSF58038">
    <property type="entry name" value="SNARE fusion complex"/>
    <property type="match status" value="2"/>
</dbReference>
<evidence type="ECO:0000256" key="2">
    <source>
        <dbReference type="ARBA" id="ARBA00024354"/>
    </source>
</evidence>
<dbReference type="GO" id="GO:0005886">
    <property type="term" value="C:plasma membrane"/>
    <property type="evidence" value="ECO:0007669"/>
    <property type="project" value="TreeGrafter"/>
</dbReference>
<dbReference type="GO" id="GO:0019905">
    <property type="term" value="F:syntaxin binding"/>
    <property type="evidence" value="ECO:0007669"/>
    <property type="project" value="TreeGrafter"/>
</dbReference>
<keyword evidence="1" id="KW-0677">Repeat</keyword>